<accession>A0A1C3WEU3</accession>
<dbReference type="Pfam" id="PF06940">
    <property type="entry name" value="DUF1287"/>
    <property type="match status" value="1"/>
</dbReference>
<dbReference type="Proteomes" id="UP000186228">
    <property type="component" value="Unassembled WGS sequence"/>
</dbReference>
<dbReference type="InterPro" id="IPR006311">
    <property type="entry name" value="TAT_signal"/>
</dbReference>
<dbReference type="InterPro" id="IPR009706">
    <property type="entry name" value="DUF1287"/>
</dbReference>
<evidence type="ECO:0000313" key="1">
    <source>
        <dbReference type="EMBL" id="SCB38592.1"/>
    </source>
</evidence>
<evidence type="ECO:0008006" key="3">
    <source>
        <dbReference type="Google" id="ProtNLM"/>
    </source>
</evidence>
<dbReference type="PIRSF" id="PIRSF011444">
    <property type="entry name" value="DUF1287"/>
    <property type="match status" value="1"/>
</dbReference>
<reference evidence="2" key="1">
    <citation type="submission" date="2016-08" db="EMBL/GenBank/DDBJ databases">
        <authorList>
            <person name="Varghese N."/>
            <person name="Submissions Spin"/>
        </authorList>
    </citation>
    <scope>NUCLEOTIDE SEQUENCE [LARGE SCALE GENOMIC DNA]</scope>
    <source>
        <strain evidence="2">CCBAU 57015</strain>
    </source>
</reference>
<sequence>MTRMMGITRRGVLQSGLLALASAFPAVRSAEAKPGWQSALVGAARSQIGVTTLYDPAYVRIAYPGGDVPPERGVCADVIIRAYRSAFGLDLQKLLHQDMSTHFSGYPQAWGLKKPDSNIDHRRVLNLAAYFSRRGTALPVNDDVGQYQPGDLVTQLLPGNLPHILIISSGMSSEAAGRPLVIQNIGAGAKEDDTLFAYQRTGHFRVAPEAAAL</sequence>
<dbReference type="EMBL" id="FMAC01000017">
    <property type="protein sequence ID" value="SCB38592.1"/>
    <property type="molecule type" value="Genomic_DNA"/>
</dbReference>
<organism evidence="1 2">
    <name type="scientific">Rhizobium hainanense</name>
    <dbReference type="NCBI Taxonomy" id="52131"/>
    <lineage>
        <taxon>Bacteria</taxon>
        <taxon>Pseudomonadati</taxon>
        <taxon>Pseudomonadota</taxon>
        <taxon>Alphaproteobacteria</taxon>
        <taxon>Hyphomicrobiales</taxon>
        <taxon>Rhizobiaceae</taxon>
        <taxon>Rhizobium/Agrobacterium group</taxon>
        <taxon>Rhizobium</taxon>
    </lineage>
</organism>
<name>A0A1C3WEU3_9HYPH</name>
<gene>
    <name evidence="1" type="ORF">GA0061100_11749</name>
</gene>
<proteinExistence type="predicted"/>
<evidence type="ECO:0000313" key="2">
    <source>
        <dbReference type="Proteomes" id="UP000186228"/>
    </source>
</evidence>
<dbReference type="AlphaFoldDB" id="A0A1C3WEU3"/>
<dbReference type="STRING" id="52131.GA0061100_11749"/>
<keyword evidence="2" id="KW-1185">Reference proteome</keyword>
<protein>
    <recommendedName>
        <fullName evidence="3">DUF1287 domain-containing protein</fullName>
    </recommendedName>
</protein>
<dbReference type="PROSITE" id="PS51318">
    <property type="entry name" value="TAT"/>
    <property type="match status" value="1"/>
</dbReference>